<dbReference type="PANTHER" id="PTHR46580:SF2">
    <property type="entry name" value="MAM DOMAIN-CONTAINING PROTEIN"/>
    <property type="match status" value="1"/>
</dbReference>
<evidence type="ECO:0000256" key="1">
    <source>
        <dbReference type="ARBA" id="ARBA00022729"/>
    </source>
</evidence>
<comment type="caution">
    <text evidence="3">The sequence shown here is derived from an EMBL/GenBank/DDBJ whole genome shotgun (WGS) entry which is preliminary data.</text>
</comment>
<name>A0A1F6CUG1_HANXR</name>
<evidence type="ECO:0008006" key="5">
    <source>
        <dbReference type="Google" id="ProtNLM"/>
    </source>
</evidence>
<keyword evidence="1 2" id="KW-0732">Signal</keyword>
<dbReference type="Proteomes" id="UP000178606">
    <property type="component" value="Unassembled WGS sequence"/>
</dbReference>
<sequence length="535" mass="58966">MRRILAAVLCGSTFFSSPAHSAPPFRVHDLRVDGDVGYYLAEDLNEDGLRDLTVFHTKGEAGHTERWLSIFHQTAAGFPSGPQRSLRVAPRAVVLDVGDVLPSHGKEIAFLARDGLYAYTLEQNLSPPLSHSPSPPFRAGTGEGVKLLDAPSIFQVPSPSYLAAFDFILDLNDDGAPEVLIPQVDRCLLYTKSAEGPPRFAGEIDLGLVPSVRGLPAGKEAVGFGVHVGLNTPRFLSLDFNGDKRTDLLAVYTDSLCAFFQKPDHTFSGSPDQVVDLRFDRIATGTETVRAAPDDDDRDERTVVTKILDLNGDGWIDLVALNTSNKKGVFNLETQVQVYYGRKTGDRNLFPKSPDQTLKGSGVQVLTDAVDFDGDGKMDLFVPAVKFGLTQFIRMLLSRTIDVEVDFYFMGKEGRYPASPSHRRSIPIQVDFKGHNSQPVYEVTDLNGDGRLDILTSADTTELEGFYGDPVRIFGKRPDLYFRVKLPRNGQRVRAMPLNADGRADVVIVYERQDEEEGEEKNMRGMVRVLLSSAP</sequence>
<gene>
    <name evidence="3" type="ORF">A3F84_05440</name>
</gene>
<evidence type="ECO:0000313" key="3">
    <source>
        <dbReference type="EMBL" id="OGG52806.1"/>
    </source>
</evidence>
<protein>
    <recommendedName>
        <fullName evidence="5">VCBS repeat-containing protein</fullName>
    </recommendedName>
</protein>
<feature type="signal peptide" evidence="2">
    <location>
        <begin position="1"/>
        <end position="21"/>
    </location>
</feature>
<proteinExistence type="predicted"/>
<dbReference type="InterPro" id="IPR013517">
    <property type="entry name" value="FG-GAP"/>
</dbReference>
<evidence type="ECO:0000313" key="4">
    <source>
        <dbReference type="Proteomes" id="UP000178606"/>
    </source>
</evidence>
<dbReference type="EMBL" id="MFKF01000133">
    <property type="protein sequence ID" value="OGG52806.1"/>
    <property type="molecule type" value="Genomic_DNA"/>
</dbReference>
<dbReference type="PANTHER" id="PTHR46580">
    <property type="entry name" value="SENSOR KINASE-RELATED"/>
    <property type="match status" value="1"/>
</dbReference>
<accession>A0A1F6CUG1</accession>
<organism evidence="3 4">
    <name type="scientific">Handelsmanbacteria sp. (strain RIFCSPLOWO2_12_FULL_64_10)</name>
    <dbReference type="NCBI Taxonomy" id="1817868"/>
    <lineage>
        <taxon>Bacteria</taxon>
        <taxon>Candidatus Handelsmaniibacteriota</taxon>
    </lineage>
</organism>
<dbReference type="SUPFAM" id="SSF69318">
    <property type="entry name" value="Integrin alpha N-terminal domain"/>
    <property type="match status" value="1"/>
</dbReference>
<reference evidence="3 4" key="1">
    <citation type="journal article" date="2016" name="Nat. Commun.">
        <title>Thousands of microbial genomes shed light on interconnected biogeochemical processes in an aquifer system.</title>
        <authorList>
            <person name="Anantharaman K."/>
            <person name="Brown C.T."/>
            <person name="Hug L.A."/>
            <person name="Sharon I."/>
            <person name="Castelle C.J."/>
            <person name="Probst A.J."/>
            <person name="Thomas B.C."/>
            <person name="Singh A."/>
            <person name="Wilkins M.J."/>
            <person name="Karaoz U."/>
            <person name="Brodie E.L."/>
            <person name="Williams K.H."/>
            <person name="Hubbard S.S."/>
            <person name="Banfield J.F."/>
        </authorList>
    </citation>
    <scope>NUCLEOTIDE SEQUENCE [LARGE SCALE GENOMIC DNA]</scope>
    <source>
        <strain evidence="4">RIFCSPLOWO2_12_FULL_64_10</strain>
    </source>
</reference>
<evidence type="ECO:0000256" key="2">
    <source>
        <dbReference type="SAM" id="SignalP"/>
    </source>
</evidence>
<feature type="chain" id="PRO_5009523561" description="VCBS repeat-containing protein" evidence="2">
    <location>
        <begin position="22"/>
        <end position="535"/>
    </location>
</feature>
<dbReference type="InterPro" id="IPR028994">
    <property type="entry name" value="Integrin_alpha_N"/>
</dbReference>
<dbReference type="AlphaFoldDB" id="A0A1F6CUG1"/>
<dbReference type="Pfam" id="PF13517">
    <property type="entry name" value="FG-GAP_3"/>
    <property type="match status" value="1"/>
</dbReference>
<dbReference type="Gene3D" id="2.130.10.130">
    <property type="entry name" value="Integrin alpha, N-terminal"/>
    <property type="match status" value="1"/>
</dbReference>